<dbReference type="EMBL" id="QRWX01000001">
    <property type="protein sequence ID" value="RGT57515.1"/>
    <property type="molecule type" value="Genomic_DNA"/>
</dbReference>
<dbReference type="AlphaFoldDB" id="A0A412PH68"/>
<evidence type="ECO:0000313" key="1">
    <source>
        <dbReference type="EMBL" id="RGT57515.1"/>
    </source>
</evidence>
<evidence type="ECO:0000313" key="2">
    <source>
        <dbReference type="Proteomes" id="UP000284731"/>
    </source>
</evidence>
<sequence>MYYICHNVLHNINTTRVAIYKDIYNMCKKNNNINAKTIKSISERNKISLNYVKDEVEGMLYSAYSVISGGDCKLSDKGFTDIDILLNENEEQFFEIPITINLLNEYVEFIINNVDIMSDYIRSSLINNSWSRNKTKQRYRKKISSEFQTRELFNRLIAIIENININDCDFNPNSLVDNIIKYGNYRKLYDDYKAWINFRGCYFSITLEKYLPVYQELFNKCVKSVEWGGNTVHGDYIKKICMNFGYDFDKFLTDALNDGMIREINNGSYSITGHANSIKESIANKYSNYRISLILKLFCGKPILLIGQNSLYDKLVSKEIVKDSKPISNYWVEYTGNSLIKEKILSIIKSFGYHFKEV</sequence>
<gene>
    <name evidence="1" type="ORF">DWX20_00250</name>
</gene>
<reference evidence="1 2" key="1">
    <citation type="submission" date="2018-08" db="EMBL/GenBank/DDBJ databases">
        <title>A genome reference for cultivated species of the human gut microbiota.</title>
        <authorList>
            <person name="Zou Y."/>
            <person name="Xue W."/>
            <person name="Luo G."/>
        </authorList>
    </citation>
    <scope>NUCLEOTIDE SEQUENCE [LARGE SCALE GENOMIC DNA]</scope>
    <source>
        <strain evidence="1 2">AF18-46</strain>
    </source>
</reference>
<protein>
    <submittedName>
        <fullName evidence="1">Uncharacterized protein</fullName>
    </submittedName>
</protein>
<proteinExistence type="predicted"/>
<dbReference type="RefSeq" id="WP_118764037.1">
    <property type="nucleotide sequence ID" value="NZ_CABJCF010000001.1"/>
</dbReference>
<dbReference type="Proteomes" id="UP000284731">
    <property type="component" value="Unassembled WGS sequence"/>
</dbReference>
<organism evidence="1 2">
    <name type="scientific">Solobacterium moorei</name>
    <dbReference type="NCBI Taxonomy" id="102148"/>
    <lineage>
        <taxon>Bacteria</taxon>
        <taxon>Bacillati</taxon>
        <taxon>Bacillota</taxon>
        <taxon>Erysipelotrichia</taxon>
        <taxon>Erysipelotrichales</taxon>
        <taxon>Erysipelotrichaceae</taxon>
        <taxon>Solobacterium</taxon>
    </lineage>
</organism>
<accession>A0A412PH68</accession>
<name>A0A412PH68_9FIRM</name>
<comment type="caution">
    <text evidence="1">The sequence shown here is derived from an EMBL/GenBank/DDBJ whole genome shotgun (WGS) entry which is preliminary data.</text>
</comment>